<evidence type="ECO:0000256" key="1">
    <source>
        <dbReference type="ARBA" id="ARBA00004251"/>
    </source>
</evidence>
<keyword evidence="9" id="KW-0675">Receptor</keyword>
<protein>
    <submittedName>
        <fullName evidence="11">Putative leucine-rich repeat domain, L domain-containing protein</fullName>
    </submittedName>
</protein>
<dbReference type="FunFam" id="3.80.10.10:FF:000356">
    <property type="entry name" value="LRR receptor-like serine/threonine-protein kinase"/>
    <property type="match status" value="1"/>
</dbReference>
<organism evidence="11 12">
    <name type="scientific">Medicago truncatula</name>
    <name type="common">Barrel medic</name>
    <name type="synonym">Medicago tribuloides</name>
    <dbReference type="NCBI Taxonomy" id="3880"/>
    <lineage>
        <taxon>Eukaryota</taxon>
        <taxon>Viridiplantae</taxon>
        <taxon>Streptophyta</taxon>
        <taxon>Embryophyta</taxon>
        <taxon>Tracheophyta</taxon>
        <taxon>Spermatophyta</taxon>
        <taxon>Magnoliopsida</taxon>
        <taxon>eudicotyledons</taxon>
        <taxon>Gunneridae</taxon>
        <taxon>Pentapetalae</taxon>
        <taxon>rosids</taxon>
        <taxon>fabids</taxon>
        <taxon>Fabales</taxon>
        <taxon>Fabaceae</taxon>
        <taxon>Papilionoideae</taxon>
        <taxon>50 kb inversion clade</taxon>
        <taxon>NPAAA clade</taxon>
        <taxon>Hologalegina</taxon>
        <taxon>IRL clade</taxon>
        <taxon>Trifolieae</taxon>
        <taxon>Medicago</taxon>
    </lineage>
</organism>
<dbReference type="SUPFAM" id="SSF52058">
    <property type="entry name" value="L domain-like"/>
    <property type="match status" value="1"/>
</dbReference>
<dbReference type="Pfam" id="PF00560">
    <property type="entry name" value="LRR_1"/>
    <property type="match status" value="1"/>
</dbReference>
<dbReference type="Proteomes" id="UP000265566">
    <property type="component" value="Chromosome 6"/>
</dbReference>
<evidence type="ECO:0000256" key="8">
    <source>
        <dbReference type="ARBA" id="ARBA00023136"/>
    </source>
</evidence>
<comment type="caution">
    <text evidence="11">The sequence shown here is derived from an EMBL/GenBank/DDBJ whole genome shotgun (WGS) entry which is preliminary data.</text>
</comment>
<dbReference type="EMBL" id="PSQE01000006">
    <property type="protein sequence ID" value="RHN52146.1"/>
    <property type="molecule type" value="Genomic_DNA"/>
</dbReference>
<sequence>MKDVTQVVGDNSLQYLPESYRIYRSKYSNSVTVATKGTKMTLVKIPKKFVSIDMSRNKFEGEIPNAIGELHALKGINLSHNRLTGHIPQSIGKLTYLESLNLSSNMLTGVIPSELTNMNSLEVLNIF</sequence>
<dbReference type="PANTHER" id="PTHR27004:SF444">
    <property type="entry name" value="TM RESISTANCE PROTEIN, PUTATIVE-RELATED"/>
    <property type="match status" value="1"/>
</dbReference>
<keyword evidence="4" id="KW-0433">Leucine-rich repeat</keyword>
<evidence type="ECO:0000256" key="5">
    <source>
        <dbReference type="ARBA" id="ARBA00022692"/>
    </source>
</evidence>
<keyword evidence="5" id="KW-0812">Transmembrane</keyword>
<gene>
    <name evidence="11" type="ORF">MtrunA17_Chr6g0477221</name>
</gene>
<evidence type="ECO:0000256" key="7">
    <source>
        <dbReference type="ARBA" id="ARBA00022989"/>
    </source>
</evidence>
<accession>A0A396HFY3</accession>
<evidence type="ECO:0000256" key="6">
    <source>
        <dbReference type="ARBA" id="ARBA00022737"/>
    </source>
</evidence>
<evidence type="ECO:0000313" key="11">
    <source>
        <dbReference type="EMBL" id="RHN52146.1"/>
    </source>
</evidence>
<evidence type="ECO:0000256" key="2">
    <source>
        <dbReference type="ARBA" id="ARBA00009592"/>
    </source>
</evidence>
<evidence type="ECO:0000256" key="3">
    <source>
        <dbReference type="ARBA" id="ARBA00022475"/>
    </source>
</evidence>
<keyword evidence="8" id="KW-0472">Membrane</keyword>
<evidence type="ECO:0000256" key="9">
    <source>
        <dbReference type="ARBA" id="ARBA00023170"/>
    </source>
</evidence>
<dbReference type="InterPro" id="IPR032675">
    <property type="entry name" value="LRR_dom_sf"/>
</dbReference>
<dbReference type="AlphaFoldDB" id="A0A396HFY3"/>
<evidence type="ECO:0000313" key="12">
    <source>
        <dbReference type="Proteomes" id="UP000265566"/>
    </source>
</evidence>
<keyword evidence="6" id="KW-0677">Repeat</keyword>
<keyword evidence="10" id="KW-0325">Glycoprotein</keyword>
<proteinExistence type="inferred from homology"/>
<dbReference type="GO" id="GO:0005886">
    <property type="term" value="C:plasma membrane"/>
    <property type="evidence" value="ECO:0007669"/>
    <property type="project" value="UniProtKB-SubCell"/>
</dbReference>
<reference evidence="12" key="1">
    <citation type="journal article" date="2018" name="Nat. Plants">
        <title>Whole-genome landscape of Medicago truncatula symbiotic genes.</title>
        <authorList>
            <person name="Pecrix Y."/>
            <person name="Staton S.E."/>
            <person name="Sallet E."/>
            <person name="Lelandais-Briere C."/>
            <person name="Moreau S."/>
            <person name="Carrere S."/>
            <person name="Blein T."/>
            <person name="Jardinaud M.F."/>
            <person name="Latrasse D."/>
            <person name="Zouine M."/>
            <person name="Zahm M."/>
            <person name="Kreplak J."/>
            <person name="Mayjonade B."/>
            <person name="Satge C."/>
            <person name="Perez M."/>
            <person name="Cauet S."/>
            <person name="Marande W."/>
            <person name="Chantry-Darmon C."/>
            <person name="Lopez-Roques C."/>
            <person name="Bouchez O."/>
            <person name="Berard A."/>
            <person name="Debelle F."/>
            <person name="Munos S."/>
            <person name="Bendahmane A."/>
            <person name="Berges H."/>
            <person name="Niebel A."/>
            <person name="Buitink J."/>
            <person name="Frugier F."/>
            <person name="Benhamed M."/>
            <person name="Crespi M."/>
            <person name="Gouzy J."/>
            <person name="Gamas P."/>
        </authorList>
    </citation>
    <scope>NUCLEOTIDE SEQUENCE [LARGE SCALE GENOMIC DNA]</scope>
    <source>
        <strain evidence="12">cv. Jemalong A17</strain>
    </source>
</reference>
<dbReference type="PRINTS" id="PR00019">
    <property type="entry name" value="LEURICHRPT"/>
</dbReference>
<dbReference type="Pfam" id="PF13855">
    <property type="entry name" value="LRR_8"/>
    <property type="match status" value="1"/>
</dbReference>
<dbReference type="Gramene" id="rna36775">
    <property type="protein sequence ID" value="RHN52146.1"/>
    <property type="gene ID" value="gene36775"/>
</dbReference>
<comment type="similarity">
    <text evidence="2">Belongs to the RLP family.</text>
</comment>
<dbReference type="PANTHER" id="PTHR27004">
    <property type="entry name" value="RECEPTOR-LIKE PROTEIN 12 ISOFORM X1"/>
    <property type="match status" value="1"/>
</dbReference>
<dbReference type="Gene3D" id="3.80.10.10">
    <property type="entry name" value="Ribonuclease Inhibitor"/>
    <property type="match status" value="1"/>
</dbReference>
<dbReference type="InterPro" id="IPR001611">
    <property type="entry name" value="Leu-rich_rpt"/>
</dbReference>
<keyword evidence="3" id="KW-1003">Cell membrane</keyword>
<comment type="subcellular location">
    <subcellularLocation>
        <location evidence="1">Cell membrane</location>
        <topology evidence="1">Single-pass type I membrane protein</topology>
    </subcellularLocation>
</comment>
<evidence type="ECO:0000256" key="4">
    <source>
        <dbReference type="ARBA" id="ARBA00022614"/>
    </source>
</evidence>
<name>A0A396HFY3_MEDTR</name>
<keyword evidence="7" id="KW-1133">Transmembrane helix</keyword>
<evidence type="ECO:0000256" key="10">
    <source>
        <dbReference type="ARBA" id="ARBA00023180"/>
    </source>
</evidence>